<dbReference type="GO" id="GO:0004803">
    <property type="term" value="F:transposase activity"/>
    <property type="evidence" value="ECO:0007669"/>
    <property type="project" value="InterPro"/>
</dbReference>
<evidence type="ECO:0000259" key="2">
    <source>
        <dbReference type="SMART" id="SM01321"/>
    </source>
</evidence>
<accession>A0A6C2UPU4</accession>
<feature type="domain" description="Transposase IS200-like" evidence="2">
    <location>
        <begin position="22"/>
        <end position="178"/>
    </location>
</feature>
<dbReference type="PANTHER" id="PTHR36966">
    <property type="entry name" value="REP-ASSOCIATED TYROSINE TRANSPOSASE"/>
    <property type="match status" value="1"/>
</dbReference>
<dbReference type="GO" id="GO:0043565">
    <property type="term" value="F:sequence-specific DNA binding"/>
    <property type="evidence" value="ECO:0007669"/>
    <property type="project" value="TreeGrafter"/>
</dbReference>
<dbReference type="GO" id="GO:0006313">
    <property type="term" value="P:DNA transposition"/>
    <property type="evidence" value="ECO:0007669"/>
    <property type="project" value="InterPro"/>
</dbReference>
<dbReference type="EMBL" id="CAAHFH010000002">
    <property type="protein sequence ID" value="VGO22089.1"/>
    <property type="molecule type" value="Genomic_DNA"/>
</dbReference>
<dbReference type="AlphaFoldDB" id="A0A6C2UPU4"/>
<evidence type="ECO:0000313" key="4">
    <source>
        <dbReference type="Proteomes" id="UP000346198"/>
    </source>
</evidence>
<protein>
    <recommendedName>
        <fullName evidence="2">Transposase IS200-like domain-containing protein</fullName>
    </recommendedName>
</protein>
<dbReference type="InterPro" id="IPR002686">
    <property type="entry name" value="Transposase_17"/>
</dbReference>
<dbReference type="Gene3D" id="3.30.70.1290">
    <property type="entry name" value="Transposase IS200-like"/>
    <property type="match status" value="1"/>
</dbReference>
<keyword evidence="4" id="KW-1185">Reference proteome</keyword>
<sequence length="326" mass="37072">MAREIKQSMSQKLRMDGRDYSRPGWYFLTLGADYHRPLFGRVEGGEMLPNELGRLVDRCWSEIPQHYTHIELGAWQVMPNHFHGLIRIVRPGEKGLGEVVNMFKGSVTREWRRSEGAYGVSRHGGKEQGHGGKEQGHGGKEHEHGEKEPARVWAPNYYDVICFDAEELAVRENYVRANPRRWAMRDVPQGSFKGRFYKGNLALLEMNVPRMALRVSRRSSEEDVAQLQRDLAAFEGVVCSTFFSPGERSCLNVLRAGTAHIVWMLPMGVPESIPADWTRSFLEERALWISTFPNEMTDATRASCEQANLLVEQFCSDGNNKAGQES</sequence>
<dbReference type="InterPro" id="IPR036515">
    <property type="entry name" value="Transposase_17_sf"/>
</dbReference>
<evidence type="ECO:0000256" key="1">
    <source>
        <dbReference type="SAM" id="MobiDB-lite"/>
    </source>
</evidence>
<dbReference type="SMART" id="SM01321">
    <property type="entry name" value="Y1_Tnp"/>
    <property type="match status" value="1"/>
</dbReference>
<feature type="region of interest" description="Disordered" evidence="1">
    <location>
        <begin position="117"/>
        <end position="147"/>
    </location>
</feature>
<dbReference type="RefSeq" id="WP_136063499.1">
    <property type="nucleotide sequence ID" value="NZ_CAAHFH010000002.1"/>
</dbReference>
<dbReference type="PANTHER" id="PTHR36966:SF1">
    <property type="entry name" value="REP-ASSOCIATED TYROSINE TRANSPOSASE"/>
    <property type="match status" value="1"/>
</dbReference>
<evidence type="ECO:0000313" key="3">
    <source>
        <dbReference type="EMBL" id="VGO22089.1"/>
    </source>
</evidence>
<reference evidence="3 4" key="1">
    <citation type="submission" date="2019-04" db="EMBL/GenBank/DDBJ databases">
        <authorList>
            <person name="Van Vliet M D."/>
        </authorList>
    </citation>
    <scope>NUCLEOTIDE SEQUENCE [LARGE SCALE GENOMIC DNA]</scope>
    <source>
        <strain evidence="3 4">F21</strain>
    </source>
</reference>
<dbReference type="InterPro" id="IPR052715">
    <property type="entry name" value="RAYT_transposase"/>
</dbReference>
<organism evidence="3 4">
    <name type="scientific">Pontiella sulfatireligans</name>
    <dbReference type="NCBI Taxonomy" id="2750658"/>
    <lineage>
        <taxon>Bacteria</taxon>
        <taxon>Pseudomonadati</taxon>
        <taxon>Kiritimatiellota</taxon>
        <taxon>Kiritimatiellia</taxon>
        <taxon>Kiritimatiellales</taxon>
        <taxon>Pontiellaceae</taxon>
        <taxon>Pontiella</taxon>
    </lineage>
</organism>
<gene>
    <name evidence="3" type="ORF">SCARR_04170</name>
</gene>
<dbReference type="Proteomes" id="UP000346198">
    <property type="component" value="Unassembled WGS sequence"/>
</dbReference>
<name>A0A6C2UPU4_9BACT</name>
<proteinExistence type="predicted"/>
<dbReference type="SUPFAM" id="SSF143422">
    <property type="entry name" value="Transposase IS200-like"/>
    <property type="match status" value="1"/>
</dbReference>
<feature type="compositionally biased region" description="Basic and acidic residues" evidence="1">
    <location>
        <begin position="124"/>
        <end position="147"/>
    </location>
</feature>